<name>A0ABR7XAR0_9SPHI</name>
<dbReference type="Pfam" id="PF13884">
    <property type="entry name" value="Peptidase_S74"/>
    <property type="match status" value="1"/>
</dbReference>
<proteinExistence type="predicted"/>
<sequence>MKIRVQYLLSLSVVLSVFTFTAKAQQVSDAQIKTNTTPITNSLSYITRLQPVSYEYNRGDYKQLNLPAGMQFGFIAGDAKQVVPSIITTHNNWYNAGKNNPRTITTAEVDLQKLVPLLVGAIKEQQAQIEMLKQEVQKLKQAR</sequence>
<organism evidence="3 4">
    <name type="scientific">Mucilaginibacter rigui</name>
    <dbReference type="NCBI Taxonomy" id="534635"/>
    <lineage>
        <taxon>Bacteria</taxon>
        <taxon>Pseudomonadati</taxon>
        <taxon>Bacteroidota</taxon>
        <taxon>Sphingobacteriia</taxon>
        <taxon>Sphingobacteriales</taxon>
        <taxon>Sphingobacteriaceae</taxon>
        <taxon>Mucilaginibacter</taxon>
    </lineage>
</organism>
<comment type="caution">
    <text evidence="3">The sequence shown here is derived from an EMBL/GenBank/DDBJ whole genome shotgun (WGS) entry which is preliminary data.</text>
</comment>
<dbReference type="PROSITE" id="PS51688">
    <property type="entry name" value="ICA"/>
    <property type="match status" value="1"/>
</dbReference>
<feature type="signal peptide" evidence="1">
    <location>
        <begin position="1"/>
        <end position="24"/>
    </location>
</feature>
<keyword evidence="1" id="KW-0732">Signal</keyword>
<feature type="chain" id="PRO_5046697368" evidence="1">
    <location>
        <begin position="25"/>
        <end position="143"/>
    </location>
</feature>
<evidence type="ECO:0000259" key="2">
    <source>
        <dbReference type="PROSITE" id="PS51688"/>
    </source>
</evidence>
<dbReference type="InterPro" id="IPR030392">
    <property type="entry name" value="S74_ICA"/>
</dbReference>
<protein>
    <submittedName>
        <fullName evidence="3">Tail fiber domain-containing protein</fullName>
    </submittedName>
</protein>
<evidence type="ECO:0000313" key="4">
    <source>
        <dbReference type="Proteomes" id="UP000618754"/>
    </source>
</evidence>
<reference evidence="3 4" key="1">
    <citation type="submission" date="2020-09" db="EMBL/GenBank/DDBJ databases">
        <title>Novel species of Mucilaginibacter isolated from a glacier on the Tibetan Plateau.</title>
        <authorList>
            <person name="Liu Q."/>
            <person name="Xin Y.-H."/>
        </authorList>
    </citation>
    <scope>NUCLEOTIDE SEQUENCE [LARGE SCALE GENOMIC DNA]</scope>
    <source>
        <strain evidence="3 4">CGMCC 1.13878</strain>
    </source>
</reference>
<dbReference type="Proteomes" id="UP000618754">
    <property type="component" value="Unassembled WGS sequence"/>
</dbReference>
<dbReference type="RefSeq" id="WP_191177495.1">
    <property type="nucleotide sequence ID" value="NZ_JACWMW010000007.1"/>
</dbReference>
<evidence type="ECO:0000313" key="3">
    <source>
        <dbReference type="EMBL" id="MBD1387649.1"/>
    </source>
</evidence>
<gene>
    <name evidence="3" type="ORF">IDJ75_20355</name>
</gene>
<feature type="domain" description="Peptidase S74" evidence="2">
    <location>
        <begin position="28"/>
        <end position="136"/>
    </location>
</feature>
<dbReference type="EMBL" id="JACWMW010000007">
    <property type="protein sequence ID" value="MBD1387649.1"/>
    <property type="molecule type" value="Genomic_DNA"/>
</dbReference>
<evidence type="ECO:0000256" key="1">
    <source>
        <dbReference type="SAM" id="SignalP"/>
    </source>
</evidence>
<keyword evidence="4" id="KW-1185">Reference proteome</keyword>
<accession>A0ABR7XAR0</accession>